<reference evidence="2" key="3">
    <citation type="submission" date="2006-01" db="EMBL/GenBank/DDBJ databases">
        <authorList>
            <person name="Buell R."/>
        </authorList>
    </citation>
    <scope>NUCLEOTIDE SEQUENCE</scope>
</reference>
<protein>
    <submittedName>
        <fullName evidence="2">Uncharacterized protein</fullName>
    </submittedName>
</protein>
<dbReference type="AlphaFoldDB" id="Q2QRW5"/>
<feature type="region of interest" description="Disordered" evidence="1">
    <location>
        <begin position="100"/>
        <end position="244"/>
    </location>
</feature>
<feature type="compositionally biased region" description="Low complexity" evidence="1">
    <location>
        <begin position="215"/>
        <end position="232"/>
    </location>
</feature>
<reference evidence="2" key="1">
    <citation type="journal article" date="2005" name="BMC Biol.">
        <title>The sequence of rice chromosomes 11 and 12, rich in disease resistance genes and recent gene duplications.</title>
        <authorList>
            <consortium name="The rice chromosomes 11 and 12 sequencing consortia"/>
        </authorList>
    </citation>
    <scope>NUCLEOTIDE SEQUENCE [LARGE SCALE GENOMIC DNA]</scope>
</reference>
<gene>
    <name evidence="2" type="ordered locus">LOC_Os12g26170</name>
</gene>
<evidence type="ECO:0000256" key="1">
    <source>
        <dbReference type="SAM" id="MobiDB-lite"/>
    </source>
</evidence>
<name>Q2QRW5_ORYSJ</name>
<sequence>MPLGPRVSSPIYLSSLSIPSFPRLMRSVGWLWRHGGEVRHGGVCRGPHPGVVEDVAEKHSDERTRGTGGRPWVCCPIRNRPWRWSFGELLGRADGEIDPDFASASTSNSSPALLPPPPPRLRPHDVASSAAPGHLENPSTDTLASTPEVHPTQRNLASLHTPPHPPAPVTATRAAAGRALYPTPRHPLRPLPRHSYPTTRHPAASQEEEEARKPAVSAVTITALASSSAATTTRRHASDVGRRG</sequence>
<organism evidence="2">
    <name type="scientific">Oryza sativa subsp. japonica</name>
    <name type="common">Rice</name>
    <dbReference type="NCBI Taxonomy" id="39947"/>
    <lineage>
        <taxon>Eukaryota</taxon>
        <taxon>Viridiplantae</taxon>
        <taxon>Streptophyta</taxon>
        <taxon>Embryophyta</taxon>
        <taxon>Tracheophyta</taxon>
        <taxon>Spermatophyta</taxon>
        <taxon>Magnoliopsida</taxon>
        <taxon>Liliopsida</taxon>
        <taxon>Poales</taxon>
        <taxon>Poaceae</taxon>
        <taxon>BOP clade</taxon>
        <taxon>Oryzoideae</taxon>
        <taxon>Oryzeae</taxon>
        <taxon>Oryzinae</taxon>
        <taxon>Oryza</taxon>
        <taxon>Oryza sativa</taxon>
    </lineage>
</organism>
<feature type="compositionally biased region" description="Low complexity" evidence="1">
    <location>
        <begin position="102"/>
        <end position="112"/>
    </location>
</feature>
<feature type="compositionally biased region" description="Low complexity" evidence="1">
    <location>
        <begin position="169"/>
        <end position="183"/>
    </location>
</feature>
<evidence type="ECO:0000313" key="2">
    <source>
        <dbReference type="EMBL" id="ABA98048.1"/>
    </source>
</evidence>
<accession>Q2QRW5</accession>
<proteinExistence type="predicted"/>
<reference evidence="2" key="2">
    <citation type="submission" date="2005-04" db="EMBL/GenBank/DDBJ databases">
        <authorList>
            <person name="Buell C.R."/>
            <person name="Wing R.A."/>
            <person name="McCombie W.A."/>
            <person name="Ouyang S."/>
        </authorList>
    </citation>
    <scope>NUCLEOTIDE SEQUENCE</scope>
</reference>
<dbReference type="EMBL" id="DP000011">
    <property type="protein sequence ID" value="ABA98048.1"/>
    <property type="molecule type" value="Genomic_DNA"/>
</dbReference>